<gene>
    <name evidence="10" type="ORF">ACFP4F_14955</name>
</gene>
<evidence type="ECO:0000256" key="3">
    <source>
        <dbReference type="ARBA" id="ARBA00022723"/>
    </source>
</evidence>
<dbReference type="PANTHER" id="PTHR36923:SF3">
    <property type="entry name" value="FERREDOXIN"/>
    <property type="match status" value="1"/>
</dbReference>
<dbReference type="InterPro" id="IPR051269">
    <property type="entry name" value="Fe-S_cluster_ET"/>
</dbReference>
<comment type="function">
    <text evidence="8">Ferredoxins are iron-sulfur proteins that transfer electrons in a wide variety of metabolic reactions.</text>
</comment>
<dbReference type="InterPro" id="IPR017896">
    <property type="entry name" value="4Fe4S_Fe-S-bd"/>
</dbReference>
<dbReference type="PRINTS" id="PR00352">
    <property type="entry name" value="3FE4SFRDOXIN"/>
</dbReference>
<organism evidence="10 11">
    <name type="scientific">Streptomyces ochraceiscleroticus</name>
    <dbReference type="NCBI Taxonomy" id="47761"/>
    <lineage>
        <taxon>Bacteria</taxon>
        <taxon>Bacillati</taxon>
        <taxon>Actinomycetota</taxon>
        <taxon>Actinomycetes</taxon>
        <taxon>Kitasatosporales</taxon>
        <taxon>Streptomycetaceae</taxon>
        <taxon>Streptomyces</taxon>
    </lineage>
</organism>
<dbReference type="SUPFAM" id="SSF54862">
    <property type="entry name" value="4Fe-4S ferredoxins"/>
    <property type="match status" value="1"/>
</dbReference>
<reference evidence="11" key="1">
    <citation type="journal article" date="2019" name="Int. J. Syst. Evol. Microbiol.">
        <title>The Global Catalogue of Microorganisms (GCM) 10K type strain sequencing project: providing services to taxonomists for standard genome sequencing and annotation.</title>
        <authorList>
            <consortium name="The Broad Institute Genomics Platform"/>
            <consortium name="The Broad Institute Genome Sequencing Center for Infectious Disease"/>
            <person name="Wu L."/>
            <person name="Ma J."/>
        </authorList>
    </citation>
    <scope>NUCLEOTIDE SEQUENCE [LARGE SCALE GENOMIC DNA]</scope>
    <source>
        <strain evidence="11">CGMCC 1.15180</strain>
    </source>
</reference>
<keyword evidence="7" id="KW-0003">3Fe-4S</keyword>
<evidence type="ECO:0000256" key="4">
    <source>
        <dbReference type="ARBA" id="ARBA00022982"/>
    </source>
</evidence>
<accession>A0ABW1MLK9</accession>
<evidence type="ECO:0000256" key="2">
    <source>
        <dbReference type="ARBA" id="ARBA00022448"/>
    </source>
</evidence>
<dbReference type="Proteomes" id="UP001596139">
    <property type="component" value="Unassembled WGS sequence"/>
</dbReference>
<evidence type="ECO:0000313" key="10">
    <source>
        <dbReference type="EMBL" id="MFC6063852.1"/>
    </source>
</evidence>
<dbReference type="InterPro" id="IPR001080">
    <property type="entry name" value="3Fe4S_ferredoxin"/>
</dbReference>
<feature type="domain" description="4Fe-4S ferredoxin-type" evidence="9">
    <location>
        <begin position="1"/>
        <end position="29"/>
    </location>
</feature>
<comment type="cofactor">
    <cofactor evidence="1">
        <name>[3Fe-4S] cluster</name>
        <dbReference type="ChEBI" id="CHEBI:21137"/>
    </cofactor>
</comment>
<evidence type="ECO:0000313" key="11">
    <source>
        <dbReference type="Proteomes" id="UP001596139"/>
    </source>
</evidence>
<dbReference type="PROSITE" id="PS51379">
    <property type="entry name" value="4FE4S_FER_2"/>
    <property type="match status" value="1"/>
</dbReference>
<evidence type="ECO:0000256" key="8">
    <source>
        <dbReference type="RuleBase" id="RU368020"/>
    </source>
</evidence>
<keyword evidence="4 8" id="KW-0249">Electron transport</keyword>
<proteinExistence type="predicted"/>
<sequence>MNVRLDQDKCVASGQCVLAAPDVFDQRDEDGIAVLLTSAPSTEDAEGVRHAATVCPALAIHLTEATAED</sequence>
<evidence type="ECO:0000259" key="9">
    <source>
        <dbReference type="PROSITE" id="PS51379"/>
    </source>
</evidence>
<dbReference type="PANTHER" id="PTHR36923">
    <property type="entry name" value="FERREDOXIN"/>
    <property type="match status" value="1"/>
</dbReference>
<comment type="caution">
    <text evidence="10">The sequence shown here is derived from an EMBL/GenBank/DDBJ whole genome shotgun (WGS) entry which is preliminary data.</text>
</comment>
<dbReference type="RefSeq" id="WP_031052821.1">
    <property type="nucleotide sequence ID" value="NZ_JBHSPX010000004.1"/>
</dbReference>
<name>A0ABW1MLK9_9ACTN</name>
<dbReference type="EMBL" id="JBHSPX010000004">
    <property type="protein sequence ID" value="MFC6063852.1"/>
    <property type="molecule type" value="Genomic_DNA"/>
</dbReference>
<evidence type="ECO:0000256" key="1">
    <source>
        <dbReference type="ARBA" id="ARBA00001927"/>
    </source>
</evidence>
<evidence type="ECO:0000256" key="7">
    <source>
        <dbReference type="ARBA" id="ARBA00023291"/>
    </source>
</evidence>
<keyword evidence="6 8" id="KW-0411">Iron-sulfur</keyword>
<dbReference type="Gene3D" id="3.30.70.20">
    <property type="match status" value="1"/>
</dbReference>
<keyword evidence="2 8" id="KW-0813">Transport</keyword>
<keyword evidence="11" id="KW-1185">Reference proteome</keyword>
<evidence type="ECO:0000256" key="5">
    <source>
        <dbReference type="ARBA" id="ARBA00023004"/>
    </source>
</evidence>
<keyword evidence="3 8" id="KW-0479">Metal-binding</keyword>
<keyword evidence="5 8" id="KW-0408">Iron</keyword>
<protein>
    <recommendedName>
        <fullName evidence="8">Ferredoxin</fullName>
    </recommendedName>
</protein>
<evidence type="ECO:0000256" key="6">
    <source>
        <dbReference type="ARBA" id="ARBA00023014"/>
    </source>
</evidence>
<dbReference type="Pfam" id="PF13370">
    <property type="entry name" value="Fer4_13"/>
    <property type="match status" value="1"/>
</dbReference>